<dbReference type="Gene3D" id="3.90.550.10">
    <property type="entry name" value="Spore Coat Polysaccharide Biosynthesis Protein SpsA, Chain A"/>
    <property type="match status" value="1"/>
</dbReference>
<sequence>MTPVTDNLVSVIIPSFNREAYINEAIESVLAQGYDPVELIVVDDGSTDSSYQKLQEWESEGRLTLLTHPGHANLGQSASINVGVRHAGGRYIAILDSDDMFAPTKLADQVDFLEQHKDIGMVYGQGHAVDANGGFLFKVPGDDHTESGDPNAILLDCYMALPGGALIRSSVMNQVGEFEESFRAGQDHDMVIRIFEATGVAYLPKLAFYYRKHGDSISAKGLERRWKTGLAILERASKRYPYHSSTVRKRKAVLNFRLGQTYWREGNRFKALPHLLLSGALDPLRALNVLTGRERI</sequence>
<dbReference type="Pfam" id="PF00535">
    <property type="entry name" value="Glycos_transf_2"/>
    <property type="match status" value="1"/>
</dbReference>
<name>A0A4U6R328_9GAMM</name>
<dbReference type="PANTHER" id="PTHR43685:SF2">
    <property type="entry name" value="GLYCOSYLTRANSFERASE 2-LIKE DOMAIN-CONTAINING PROTEIN"/>
    <property type="match status" value="1"/>
</dbReference>
<evidence type="ECO:0000313" key="2">
    <source>
        <dbReference type="EMBL" id="TKV67208.1"/>
    </source>
</evidence>
<accession>A0A4U6R328</accession>
<dbReference type="RefSeq" id="WP_137434628.1">
    <property type="nucleotide sequence ID" value="NZ_JANRHC010000005.1"/>
</dbReference>
<keyword evidence="3" id="KW-1185">Reference proteome</keyword>
<evidence type="ECO:0000259" key="1">
    <source>
        <dbReference type="Pfam" id="PF00535"/>
    </source>
</evidence>
<gene>
    <name evidence="2" type="ORF">FDP08_03440</name>
</gene>
<organism evidence="2 3">
    <name type="scientific">Marinobacter panjinensis</name>
    <dbReference type="NCBI Taxonomy" id="2576384"/>
    <lineage>
        <taxon>Bacteria</taxon>
        <taxon>Pseudomonadati</taxon>
        <taxon>Pseudomonadota</taxon>
        <taxon>Gammaproteobacteria</taxon>
        <taxon>Pseudomonadales</taxon>
        <taxon>Marinobacteraceae</taxon>
        <taxon>Marinobacter</taxon>
    </lineage>
</organism>
<dbReference type="InterPro" id="IPR029044">
    <property type="entry name" value="Nucleotide-diphossugar_trans"/>
</dbReference>
<feature type="domain" description="Glycosyltransferase 2-like" evidence="1">
    <location>
        <begin position="10"/>
        <end position="134"/>
    </location>
</feature>
<protein>
    <submittedName>
        <fullName evidence="2">Glycosyltransferase</fullName>
    </submittedName>
</protein>
<dbReference type="InterPro" id="IPR001173">
    <property type="entry name" value="Glyco_trans_2-like"/>
</dbReference>
<reference evidence="2 3" key="1">
    <citation type="submission" date="2019-05" db="EMBL/GenBank/DDBJ databases">
        <title>Marinobacter panjinensis sp. nov., a moderately halophilic bacterium isolated from sea tidal flat environment.</title>
        <authorList>
            <person name="Yang W."/>
            <person name="An M."/>
            <person name="He W."/>
            <person name="Luo X."/>
            <person name="Zhu L."/>
            <person name="Chen G."/>
            <person name="Zhang Y."/>
            <person name="Wang Y."/>
        </authorList>
    </citation>
    <scope>NUCLEOTIDE SEQUENCE [LARGE SCALE GENOMIC DNA]</scope>
    <source>
        <strain evidence="2 3">PJ-16</strain>
    </source>
</reference>
<dbReference type="InterPro" id="IPR050834">
    <property type="entry name" value="Glycosyltransf_2"/>
</dbReference>
<dbReference type="OrthoDB" id="396512at2"/>
<dbReference type="SUPFAM" id="SSF53448">
    <property type="entry name" value="Nucleotide-diphospho-sugar transferases"/>
    <property type="match status" value="1"/>
</dbReference>
<dbReference type="EMBL" id="SZYH01000001">
    <property type="protein sequence ID" value="TKV67208.1"/>
    <property type="molecule type" value="Genomic_DNA"/>
</dbReference>
<dbReference type="Proteomes" id="UP000308488">
    <property type="component" value="Unassembled WGS sequence"/>
</dbReference>
<dbReference type="PANTHER" id="PTHR43685">
    <property type="entry name" value="GLYCOSYLTRANSFERASE"/>
    <property type="match status" value="1"/>
</dbReference>
<dbReference type="GO" id="GO:0016740">
    <property type="term" value="F:transferase activity"/>
    <property type="evidence" value="ECO:0007669"/>
    <property type="project" value="UniProtKB-KW"/>
</dbReference>
<evidence type="ECO:0000313" key="3">
    <source>
        <dbReference type="Proteomes" id="UP000308488"/>
    </source>
</evidence>
<keyword evidence="2" id="KW-0808">Transferase</keyword>
<dbReference type="AlphaFoldDB" id="A0A4U6R328"/>
<comment type="caution">
    <text evidence="2">The sequence shown here is derived from an EMBL/GenBank/DDBJ whole genome shotgun (WGS) entry which is preliminary data.</text>
</comment>
<proteinExistence type="predicted"/>